<dbReference type="PANTHER" id="PTHR42751:SF1">
    <property type="entry name" value="CATION_PROTON ANTIPORTER YBAL-RELATED"/>
    <property type="match status" value="1"/>
</dbReference>
<evidence type="ECO:0000256" key="3">
    <source>
        <dbReference type="ARBA" id="ARBA00022448"/>
    </source>
</evidence>
<evidence type="ECO:0000256" key="8">
    <source>
        <dbReference type="ARBA" id="ARBA00023136"/>
    </source>
</evidence>
<dbReference type="Gene3D" id="1.20.1530.20">
    <property type="match status" value="1"/>
</dbReference>
<feature type="transmembrane region" description="Helical" evidence="9">
    <location>
        <begin position="144"/>
        <end position="164"/>
    </location>
</feature>
<feature type="transmembrane region" description="Helical" evidence="9">
    <location>
        <begin position="250"/>
        <end position="267"/>
    </location>
</feature>
<feature type="transmembrane region" description="Helical" evidence="9">
    <location>
        <begin position="43"/>
        <end position="62"/>
    </location>
</feature>
<comment type="similarity">
    <text evidence="2">Belongs to the monovalent cation:proton antiporter 2 (CPA2) transporter (TC 2.A.37) family.</text>
</comment>
<feature type="transmembrane region" description="Helical" evidence="9">
    <location>
        <begin position="333"/>
        <end position="352"/>
    </location>
</feature>
<evidence type="ECO:0000313" key="12">
    <source>
        <dbReference type="EMBL" id="GAA3979937.1"/>
    </source>
</evidence>
<gene>
    <name evidence="12" type="ORF">GCM10022278_40510</name>
</gene>
<dbReference type="InterPro" id="IPR003148">
    <property type="entry name" value="RCK_N"/>
</dbReference>
<dbReference type="Pfam" id="PF02254">
    <property type="entry name" value="TrkA_N"/>
    <property type="match status" value="1"/>
</dbReference>
<evidence type="ECO:0000313" key="13">
    <source>
        <dbReference type="Proteomes" id="UP001501337"/>
    </source>
</evidence>
<evidence type="ECO:0000256" key="4">
    <source>
        <dbReference type="ARBA" id="ARBA00022449"/>
    </source>
</evidence>
<feature type="transmembrane region" description="Helical" evidence="9">
    <location>
        <begin position="110"/>
        <end position="132"/>
    </location>
</feature>
<evidence type="ECO:0000256" key="9">
    <source>
        <dbReference type="SAM" id="Phobius"/>
    </source>
</evidence>
<dbReference type="Proteomes" id="UP001501337">
    <property type="component" value="Unassembled WGS sequence"/>
</dbReference>
<comment type="caution">
    <text evidence="12">The sequence shown here is derived from an EMBL/GenBank/DDBJ whole genome shotgun (WGS) entry which is preliminary data.</text>
</comment>
<dbReference type="InterPro" id="IPR038770">
    <property type="entry name" value="Na+/solute_symporter_sf"/>
</dbReference>
<dbReference type="Gene3D" id="3.40.50.720">
    <property type="entry name" value="NAD(P)-binding Rossmann-like Domain"/>
    <property type="match status" value="1"/>
</dbReference>
<name>A0ABP7QCR4_9GAMM</name>
<protein>
    <submittedName>
        <fullName evidence="12">Cation:proton antiporter</fullName>
    </submittedName>
</protein>
<dbReference type="EMBL" id="BAABBO010000025">
    <property type="protein sequence ID" value="GAA3979937.1"/>
    <property type="molecule type" value="Genomic_DNA"/>
</dbReference>
<evidence type="ECO:0000259" key="10">
    <source>
        <dbReference type="Pfam" id="PF00999"/>
    </source>
</evidence>
<keyword evidence="6 9" id="KW-1133">Transmembrane helix</keyword>
<keyword evidence="13" id="KW-1185">Reference proteome</keyword>
<feature type="domain" description="RCK N-terminal" evidence="11">
    <location>
        <begin position="388"/>
        <end position="502"/>
    </location>
</feature>
<organism evidence="12 13">
    <name type="scientific">Allohahella marinimesophila</name>
    <dbReference type="NCBI Taxonomy" id="1054972"/>
    <lineage>
        <taxon>Bacteria</taxon>
        <taxon>Pseudomonadati</taxon>
        <taxon>Pseudomonadota</taxon>
        <taxon>Gammaproteobacteria</taxon>
        <taxon>Oceanospirillales</taxon>
        <taxon>Hahellaceae</taxon>
        <taxon>Allohahella</taxon>
    </lineage>
</organism>
<dbReference type="PANTHER" id="PTHR42751">
    <property type="entry name" value="SODIUM/HYDROGEN EXCHANGER FAMILY/TRKA DOMAIN PROTEIN"/>
    <property type="match status" value="1"/>
</dbReference>
<evidence type="ECO:0000256" key="7">
    <source>
        <dbReference type="ARBA" id="ARBA00023065"/>
    </source>
</evidence>
<feature type="transmembrane region" description="Helical" evidence="9">
    <location>
        <begin position="273"/>
        <end position="294"/>
    </location>
</feature>
<dbReference type="SUPFAM" id="SSF51735">
    <property type="entry name" value="NAD(P)-binding Rossmann-fold domains"/>
    <property type="match status" value="1"/>
</dbReference>
<keyword evidence="4" id="KW-0050">Antiport</keyword>
<keyword evidence="8 9" id="KW-0472">Membrane</keyword>
<dbReference type="InterPro" id="IPR006153">
    <property type="entry name" value="Cation/H_exchanger_TM"/>
</dbReference>
<dbReference type="Pfam" id="PF00999">
    <property type="entry name" value="Na_H_Exchanger"/>
    <property type="match status" value="1"/>
</dbReference>
<evidence type="ECO:0000256" key="6">
    <source>
        <dbReference type="ARBA" id="ARBA00022989"/>
    </source>
</evidence>
<feature type="domain" description="Cation/H+ exchanger transmembrane" evidence="10">
    <location>
        <begin position="6"/>
        <end position="347"/>
    </location>
</feature>
<sequence>MEILWILIAFVCGLAAVQMSLPPLVGFLGAGFVLNLLGVEENALLSQLADVGITLLLFTIGLKLRLADLVKTEVWGGGIAHLSLWCALITGALLVAGILSVPVLGDLPLLGASLVAFALSFSSTVCVVKLLEESGELKTRHGKFAITILVVQDIIAVVFLAVAAGETPSIYAPALFLVFFSAPLLKQILDKAGHDEMLPLAGFLLAIGGYQLFEFFGIKGDLGALILGMLLSSHVKATELSKSLLSFKDIFLIAFFLSIGLSALPTMETVGIALLLLLILVLKFCLFLGIFGVLRLRARTNFLSALALANYSEFGLIVAYISTQAGWLTPQWLVILALACAMSFVVTSSLYPRAHSLYQRHKVKLKKFESDRYLPEDRVERPPNVEMLVVGLGRVGRGAFDALHSRVGDRVWGMDAKPDLIAKLQATGLHVFLGDGESADLWEAIDTRRIKLVLLALPSIRDAANILRQLRSAGFQGAIAGIARYEDDRQALLEAGVDHVFNFFTEAGVGFAEDSLALVEGSDQVSMSVAQFRE</sequence>
<reference evidence="13" key="1">
    <citation type="journal article" date="2019" name="Int. J. Syst. Evol. Microbiol.">
        <title>The Global Catalogue of Microorganisms (GCM) 10K type strain sequencing project: providing services to taxonomists for standard genome sequencing and annotation.</title>
        <authorList>
            <consortium name="The Broad Institute Genomics Platform"/>
            <consortium name="The Broad Institute Genome Sequencing Center for Infectious Disease"/>
            <person name="Wu L."/>
            <person name="Ma J."/>
        </authorList>
    </citation>
    <scope>NUCLEOTIDE SEQUENCE [LARGE SCALE GENOMIC DNA]</scope>
    <source>
        <strain evidence="13">JCM 17555</strain>
    </source>
</reference>
<evidence type="ECO:0000256" key="1">
    <source>
        <dbReference type="ARBA" id="ARBA00004141"/>
    </source>
</evidence>
<evidence type="ECO:0000259" key="11">
    <source>
        <dbReference type="Pfam" id="PF02254"/>
    </source>
</evidence>
<feature type="transmembrane region" description="Helical" evidence="9">
    <location>
        <begin position="301"/>
        <end position="321"/>
    </location>
</feature>
<evidence type="ECO:0000256" key="5">
    <source>
        <dbReference type="ARBA" id="ARBA00022692"/>
    </source>
</evidence>
<feature type="transmembrane region" description="Helical" evidence="9">
    <location>
        <begin position="82"/>
        <end position="104"/>
    </location>
</feature>
<keyword evidence="7" id="KW-0406">Ion transport</keyword>
<keyword evidence="5 9" id="KW-0812">Transmembrane</keyword>
<proteinExistence type="inferred from homology"/>
<accession>A0ABP7QCR4</accession>
<dbReference type="InterPro" id="IPR036291">
    <property type="entry name" value="NAD(P)-bd_dom_sf"/>
</dbReference>
<dbReference type="RefSeq" id="WP_344809866.1">
    <property type="nucleotide sequence ID" value="NZ_BAABBO010000025.1"/>
</dbReference>
<evidence type="ECO:0000256" key="2">
    <source>
        <dbReference type="ARBA" id="ARBA00005551"/>
    </source>
</evidence>
<keyword evidence="3" id="KW-0813">Transport</keyword>
<comment type="subcellular location">
    <subcellularLocation>
        <location evidence="1">Membrane</location>
        <topology evidence="1">Multi-pass membrane protein</topology>
    </subcellularLocation>
</comment>